<dbReference type="PANTHER" id="PTHR46424">
    <property type="entry name" value="UBX DOMAIN-CONTAINING PROTEIN 4"/>
    <property type="match status" value="1"/>
</dbReference>
<organism evidence="3 4">
    <name type="scientific">Penicillium alfredii</name>
    <dbReference type="NCBI Taxonomy" id="1506179"/>
    <lineage>
        <taxon>Eukaryota</taxon>
        <taxon>Fungi</taxon>
        <taxon>Dikarya</taxon>
        <taxon>Ascomycota</taxon>
        <taxon>Pezizomycotina</taxon>
        <taxon>Eurotiomycetes</taxon>
        <taxon>Eurotiomycetidae</taxon>
        <taxon>Eurotiales</taxon>
        <taxon>Aspergillaceae</taxon>
        <taxon>Penicillium</taxon>
    </lineage>
</organism>
<protein>
    <recommendedName>
        <fullName evidence="2">UBX domain-containing protein</fullName>
    </recommendedName>
</protein>
<accession>A0A9W9G9K6</accession>
<reference evidence="3" key="1">
    <citation type="submission" date="2022-11" db="EMBL/GenBank/DDBJ databases">
        <authorList>
            <person name="Petersen C."/>
        </authorList>
    </citation>
    <scope>NUCLEOTIDE SEQUENCE</scope>
    <source>
        <strain evidence="3">IBT 34128</strain>
    </source>
</reference>
<dbReference type="PANTHER" id="PTHR46424:SF1">
    <property type="entry name" value="UBX DOMAIN-CONTAINING PROTEIN 4"/>
    <property type="match status" value="1"/>
</dbReference>
<dbReference type="AlphaFoldDB" id="A0A9W9G9K6"/>
<feature type="compositionally biased region" description="Basic and acidic residues" evidence="1">
    <location>
        <begin position="434"/>
        <end position="444"/>
    </location>
</feature>
<reference evidence="3" key="2">
    <citation type="journal article" date="2023" name="IMA Fungus">
        <title>Comparative genomic study of the Penicillium genus elucidates a diverse pangenome and 15 lateral gene transfer events.</title>
        <authorList>
            <person name="Petersen C."/>
            <person name="Sorensen T."/>
            <person name="Nielsen M.R."/>
            <person name="Sondergaard T.E."/>
            <person name="Sorensen J.L."/>
            <person name="Fitzpatrick D.A."/>
            <person name="Frisvad J.C."/>
            <person name="Nielsen K.L."/>
        </authorList>
    </citation>
    <scope>NUCLEOTIDE SEQUENCE</scope>
    <source>
        <strain evidence="3">IBT 34128</strain>
    </source>
</reference>
<evidence type="ECO:0000313" key="4">
    <source>
        <dbReference type="Proteomes" id="UP001141434"/>
    </source>
</evidence>
<dbReference type="Pfam" id="PF00789">
    <property type="entry name" value="UBX"/>
    <property type="match status" value="1"/>
</dbReference>
<dbReference type="GO" id="GO:0005783">
    <property type="term" value="C:endoplasmic reticulum"/>
    <property type="evidence" value="ECO:0007669"/>
    <property type="project" value="TreeGrafter"/>
</dbReference>
<dbReference type="EMBL" id="JAPMSZ010000001">
    <property type="protein sequence ID" value="KAJ5114685.1"/>
    <property type="molecule type" value="Genomic_DNA"/>
</dbReference>
<gene>
    <name evidence="3" type="ORF">NUU61_000444</name>
</gene>
<evidence type="ECO:0000256" key="1">
    <source>
        <dbReference type="SAM" id="MobiDB-lite"/>
    </source>
</evidence>
<sequence>MTIFYQGSLQGGIALAVREAKAVVEHCSEGLGNQPFRQVARVLQAKSVPLRLTAGSQEAGFLTSFCPISQFPAVVVIRNGMLKEYIVPDISKDEFRGRLLAVLEGQQAPESTQIPQASAPVASNVTAPAPATSTPVAPAAPAPNQAPQPSTINQPQPVPQLGNDGIQTGKRGTNKAPPKDSKLASSASTTSSKRQPVKENRKQEATSKPDNKDKASKVPQKPANSGAGATAAGPSEQQQSRPPAPRAPPNQYRLQVRLFDGGSVRSSFAPSQTIRGDVRPWLDAQMGDDNRPYNLKHILTPLPSQALSVAEESQTLEKLGLGSTANLVMVPVQTYTEAYATAGSSLPVRGASAVYNIVSSVASTATGLIGSFIGYGPTAPANDADPAASTSPAPPSADNAPRPRPAGPNIRTLGDQQNGRGDRQLYNGNQLNFEPRKKQDEKDK</sequence>
<name>A0A9W9G9K6_9EURO</name>
<dbReference type="Proteomes" id="UP001141434">
    <property type="component" value="Unassembled WGS sequence"/>
</dbReference>
<feature type="compositionally biased region" description="Low complexity" evidence="1">
    <location>
        <begin position="382"/>
        <end position="400"/>
    </location>
</feature>
<dbReference type="OrthoDB" id="2445133at2759"/>
<dbReference type="CDD" id="cd01767">
    <property type="entry name" value="UBX"/>
    <property type="match status" value="1"/>
</dbReference>
<dbReference type="Gene3D" id="3.10.20.90">
    <property type="entry name" value="Phosphatidylinositol 3-kinase Catalytic Subunit, Chain A, domain 1"/>
    <property type="match status" value="1"/>
</dbReference>
<evidence type="ECO:0000259" key="2">
    <source>
        <dbReference type="PROSITE" id="PS50033"/>
    </source>
</evidence>
<keyword evidence="4" id="KW-1185">Reference proteome</keyword>
<evidence type="ECO:0000313" key="3">
    <source>
        <dbReference type="EMBL" id="KAJ5114685.1"/>
    </source>
</evidence>
<feature type="compositionally biased region" description="Low complexity" evidence="1">
    <location>
        <begin position="183"/>
        <end position="193"/>
    </location>
</feature>
<proteinExistence type="predicted"/>
<dbReference type="GeneID" id="81390196"/>
<dbReference type="SUPFAM" id="SSF54236">
    <property type="entry name" value="Ubiquitin-like"/>
    <property type="match status" value="1"/>
</dbReference>
<dbReference type="GO" id="GO:0036503">
    <property type="term" value="P:ERAD pathway"/>
    <property type="evidence" value="ECO:0007669"/>
    <property type="project" value="TreeGrafter"/>
</dbReference>
<feature type="region of interest" description="Disordered" evidence="1">
    <location>
        <begin position="382"/>
        <end position="444"/>
    </location>
</feature>
<dbReference type="PROSITE" id="PS50033">
    <property type="entry name" value="UBX"/>
    <property type="match status" value="1"/>
</dbReference>
<dbReference type="InterPro" id="IPR029071">
    <property type="entry name" value="Ubiquitin-like_domsf"/>
</dbReference>
<feature type="region of interest" description="Disordered" evidence="1">
    <location>
        <begin position="108"/>
        <end position="249"/>
    </location>
</feature>
<dbReference type="InterPro" id="IPR001012">
    <property type="entry name" value="UBX_dom"/>
</dbReference>
<feature type="compositionally biased region" description="Low complexity" evidence="1">
    <location>
        <begin position="117"/>
        <end position="137"/>
    </location>
</feature>
<feature type="compositionally biased region" description="Basic and acidic residues" evidence="1">
    <location>
        <begin position="196"/>
        <end position="216"/>
    </location>
</feature>
<dbReference type="SMART" id="SM00166">
    <property type="entry name" value="UBX"/>
    <property type="match status" value="1"/>
</dbReference>
<dbReference type="RefSeq" id="XP_056515878.1">
    <property type="nucleotide sequence ID" value="XM_056651028.1"/>
</dbReference>
<feature type="domain" description="UBX" evidence="2">
    <location>
        <begin position="247"/>
        <end position="329"/>
    </location>
</feature>
<comment type="caution">
    <text evidence="3">The sequence shown here is derived from an EMBL/GenBank/DDBJ whole genome shotgun (WGS) entry which is preliminary data.</text>
</comment>